<sequence>MKQLIALFAFLLIGTAGLTAQDAPTAREIGDTYIENTGGKDAWLAIKAMKIKGKASMQGMEFPMEIVSAEGDKQHLKVDVQGQTIIQAYDGKTAWQVMPFMGITEPTPMSDDESEQMRSTKFLSEFINSEERGFKLELVEGKEVEGTATYGVHVTNDDGHDITYYFDQEYMVPIMTMMTVKSGPQKGVVVETYLSDYQEVESVMIPMFMDVKYNGTTIQKINVNEVVLNPEVKDEMFMLPKK</sequence>
<comment type="caution">
    <text evidence="2">The sequence shown here is derived from an EMBL/GenBank/DDBJ whole genome shotgun (WGS) entry which is preliminary data.</text>
</comment>
<organism evidence="2 3">
    <name type="scientific">Neolewinella lacunae</name>
    <dbReference type="NCBI Taxonomy" id="1517758"/>
    <lineage>
        <taxon>Bacteria</taxon>
        <taxon>Pseudomonadati</taxon>
        <taxon>Bacteroidota</taxon>
        <taxon>Saprospiria</taxon>
        <taxon>Saprospirales</taxon>
        <taxon>Lewinellaceae</taxon>
        <taxon>Neolewinella</taxon>
    </lineage>
</organism>
<evidence type="ECO:0008006" key="4">
    <source>
        <dbReference type="Google" id="ProtNLM"/>
    </source>
</evidence>
<dbReference type="RefSeq" id="WP_187467776.1">
    <property type="nucleotide sequence ID" value="NZ_JACSIT010000141.1"/>
</dbReference>
<evidence type="ECO:0000256" key="1">
    <source>
        <dbReference type="SAM" id="SignalP"/>
    </source>
</evidence>
<evidence type="ECO:0000313" key="3">
    <source>
        <dbReference type="Proteomes" id="UP000650081"/>
    </source>
</evidence>
<dbReference type="AlphaFoldDB" id="A0A923T9P6"/>
<dbReference type="EMBL" id="JACSIT010000141">
    <property type="protein sequence ID" value="MBC6995754.1"/>
    <property type="molecule type" value="Genomic_DNA"/>
</dbReference>
<name>A0A923T9P6_9BACT</name>
<keyword evidence="1" id="KW-0732">Signal</keyword>
<proteinExistence type="predicted"/>
<keyword evidence="3" id="KW-1185">Reference proteome</keyword>
<accession>A0A923T9P6</accession>
<feature type="signal peptide" evidence="1">
    <location>
        <begin position="1"/>
        <end position="20"/>
    </location>
</feature>
<feature type="chain" id="PRO_5037393355" description="Outer membrane lipoprotein-sorting protein" evidence="1">
    <location>
        <begin position="21"/>
        <end position="242"/>
    </location>
</feature>
<dbReference type="Proteomes" id="UP000650081">
    <property type="component" value="Unassembled WGS sequence"/>
</dbReference>
<gene>
    <name evidence="2" type="ORF">H9S92_16430</name>
</gene>
<evidence type="ECO:0000313" key="2">
    <source>
        <dbReference type="EMBL" id="MBC6995754.1"/>
    </source>
</evidence>
<dbReference type="Gene3D" id="2.50.20.10">
    <property type="entry name" value="Lipoprotein localisation LolA/LolB/LppX"/>
    <property type="match status" value="1"/>
</dbReference>
<protein>
    <recommendedName>
        <fullName evidence="4">Outer membrane lipoprotein-sorting protein</fullName>
    </recommendedName>
</protein>
<reference evidence="2" key="1">
    <citation type="submission" date="2020-08" db="EMBL/GenBank/DDBJ databases">
        <title>Lewinella bacteria from marine environments.</title>
        <authorList>
            <person name="Zhong Y."/>
        </authorList>
    </citation>
    <scope>NUCLEOTIDE SEQUENCE</scope>
    <source>
        <strain evidence="2">KCTC 42187</strain>
    </source>
</reference>